<sequence>MSFRDAKAAKIGGKFLVYGESGSGKSTFQLTFPKVACIDSEAGVAHYEGRDITLNNGNTYNNLILVDNTSDLDELESDLDDFLDGEYDKKIETLSIDSETKFYGTMQVGAQEVEEKRARKKGGNVDDANISQRSWGRIKILNLKLQQLKIDLSTRGIHIISVAQGTDKRDDSGEKIIGIKPDMHKSVGFDYDTVLEFFTKEEADGTHYYAKVLKDRTKVTKRGDIIENPCYDIWKDYFEGRSKLETNQTSYKNDIKASTESMEDKADKAEELATEFKEVLKSLKDNKDALLAVNKLMKEKNVSLKNLELQLPDTLTELIDFAKLQLA</sequence>
<evidence type="ECO:0000313" key="2">
    <source>
        <dbReference type="EMBL" id="RHI25642.1"/>
    </source>
</evidence>
<keyword evidence="1" id="KW-0175">Coiled coil</keyword>
<dbReference type="SUPFAM" id="SSF52540">
    <property type="entry name" value="P-loop containing nucleoside triphosphate hydrolases"/>
    <property type="match status" value="1"/>
</dbReference>
<proteinExistence type="predicted"/>
<accession>A0A414ZQV0</accession>
<dbReference type="Gene3D" id="3.40.50.300">
    <property type="entry name" value="P-loop containing nucleotide triphosphate hydrolases"/>
    <property type="match status" value="1"/>
</dbReference>
<dbReference type="Proteomes" id="UP000285865">
    <property type="component" value="Unassembled WGS sequence"/>
</dbReference>
<dbReference type="AlphaFoldDB" id="A0A414ZQV0"/>
<dbReference type="Pfam" id="PF13479">
    <property type="entry name" value="AAA_24"/>
    <property type="match status" value="1"/>
</dbReference>
<protein>
    <submittedName>
        <fullName evidence="2">Uncharacterized protein</fullName>
    </submittedName>
</protein>
<gene>
    <name evidence="2" type="ORF">DW172_02875</name>
</gene>
<dbReference type="RefSeq" id="WP_118257118.1">
    <property type="nucleotide sequence ID" value="NZ_QRKN01000001.1"/>
</dbReference>
<dbReference type="EMBL" id="QRKN01000001">
    <property type="protein sequence ID" value="RHI25642.1"/>
    <property type="molecule type" value="Genomic_DNA"/>
</dbReference>
<name>A0A414ZQV0_9FIRM</name>
<evidence type="ECO:0000256" key="1">
    <source>
        <dbReference type="SAM" id="Coils"/>
    </source>
</evidence>
<evidence type="ECO:0000313" key="3">
    <source>
        <dbReference type="Proteomes" id="UP000285865"/>
    </source>
</evidence>
<organism evidence="2 3">
    <name type="scientific">Agathobacter rectalis</name>
    <dbReference type="NCBI Taxonomy" id="39491"/>
    <lineage>
        <taxon>Bacteria</taxon>
        <taxon>Bacillati</taxon>
        <taxon>Bacillota</taxon>
        <taxon>Clostridia</taxon>
        <taxon>Lachnospirales</taxon>
        <taxon>Lachnospiraceae</taxon>
        <taxon>Agathobacter</taxon>
    </lineage>
</organism>
<reference evidence="2 3" key="1">
    <citation type="submission" date="2018-08" db="EMBL/GenBank/DDBJ databases">
        <title>A genome reference for cultivated species of the human gut microbiota.</title>
        <authorList>
            <person name="Zou Y."/>
            <person name="Xue W."/>
            <person name="Luo G."/>
        </authorList>
    </citation>
    <scope>NUCLEOTIDE SEQUENCE [LARGE SCALE GENOMIC DNA]</scope>
    <source>
        <strain evidence="2 3">AM16-11</strain>
    </source>
</reference>
<feature type="coiled-coil region" evidence="1">
    <location>
        <begin position="252"/>
        <end position="300"/>
    </location>
</feature>
<dbReference type="InterPro" id="IPR027417">
    <property type="entry name" value="P-loop_NTPase"/>
</dbReference>
<comment type="caution">
    <text evidence="2">The sequence shown here is derived from an EMBL/GenBank/DDBJ whole genome shotgun (WGS) entry which is preliminary data.</text>
</comment>